<evidence type="ECO:0000313" key="2">
    <source>
        <dbReference type="Proteomes" id="UP000828941"/>
    </source>
</evidence>
<name>A0ACB9PC14_BAUVA</name>
<proteinExistence type="predicted"/>
<protein>
    <submittedName>
        <fullName evidence="1">Uncharacterized protein</fullName>
    </submittedName>
</protein>
<evidence type="ECO:0000313" key="1">
    <source>
        <dbReference type="EMBL" id="KAI4344465.1"/>
    </source>
</evidence>
<dbReference type="EMBL" id="CM039430">
    <property type="protein sequence ID" value="KAI4344465.1"/>
    <property type="molecule type" value="Genomic_DNA"/>
</dbReference>
<reference evidence="1 2" key="1">
    <citation type="journal article" date="2022" name="DNA Res.">
        <title>Chromosomal-level genome assembly of the orchid tree Bauhinia variegata (Leguminosae; Cercidoideae) supports the allotetraploid origin hypothesis of Bauhinia.</title>
        <authorList>
            <person name="Zhong Y."/>
            <person name="Chen Y."/>
            <person name="Zheng D."/>
            <person name="Pang J."/>
            <person name="Liu Y."/>
            <person name="Luo S."/>
            <person name="Meng S."/>
            <person name="Qian L."/>
            <person name="Wei D."/>
            <person name="Dai S."/>
            <person name="Zhou R."/>
        </authorList>
    </citation>
    <scope>NUCLEOTIDE SEQUENCE [LARGE SCALE GENOMIC DNA]</scope>
    <source>
        <strain evidence="1">BV-YZ2020</strain>
    </source>
</reference>
<comment type="caution">
    <text evidence="1">The sequence shown here is derived from an EMBL/GenBank/DDBJ whole genome shotgun (WGS) entry which is preliminary data.</text>
</comment>
<accession>A0ACB9PC14</accession>
<organism evidence="1 2">
    <name type="scientific">Bauhinia variegata</name>
    <name type="common">Purple orchid tree</name>
    <name type="synonym">Phanera variegata</name>
    <dbReference type="NCBI Taxonomy" id="167791"/>
    <lineage>
        <taxon>Eukaryota</taxon>
        <taxon>Viridiplantae</taxon>
        <taxon>Streptophyta</taxon>
        <taxon>Embryophyta</taxon>
        <taxon>Tracheophyta</taxon>
        <taxon>Spermatophyta</taxon>
        <taxon>Magnoliopsida</taxon>
        <taxon>eudicotyledons</taxon>
        <taxon>Gunneridae</taxon>
        <taxon>Pentapetalae</taxon>
        <taxon>rosids</taxon>
        <taxon>fabids</taxon>
        <taxon>Fabales</taxon>
        <taxon>Fabaceae</taxon>
        <taxon>Cercidoideae</taxon>
        <taxon>Cercideae</taxon>
        <taxon>Bauhiniinae</taxon>
        <taxon>Bauhinia</taxon>
    </lineage>
</organism>
<sequence length="116" mass="12929">MTGSSISDKLNHGRSRKASHLEAQTEPKLRFSLKFKKGSTKSQGKKQKLNSKTFTHRTGASLSRRTITDSSNKRLSKDSSNKEIIIRQNLHKSTDGKLSQKLSSSKLQGENFPGKN</sequence>
<dbReference type="Proteomes" id="UP000828941">
    <property type="component" value="Chromosome 5"/>
</dbReference>
<keyword evidence="2" id="KW-1185">Reference proteome</keyword>
<gene>
    <name evidence="1" type="ORF">L6164_011689</name>
</gene>